<accession>A0A2I0JLN4</accession>
<comment type="caution">
    <text evidence="3">The sequence shown here is derived from an EMBL/GenBank/DDBJ whole genome shotgun (WGS) entry which is preliminary data.</text>
</comment>
<keyword evidence="2" id="KW-0472">Membrane</keyword>
<keyword evidence="4" id="KW-1185">Reference proteome</keyword>
<protein>
    <submittedName>
        <fullName evidence="3">Uncharacterized protein</fullName>
    </submittedName>
</protein>
<proteinExistence type="predicted"/>
<evidence type="ECO:0000256" key="1">
    <source>
        <dbReference type="SAM" id="MobiDB-lite"/>
    </source>
</evidence>
<reference evidence="3 4" key="1">
    <citation type="submission" date="2017-11" db="EMBL/GenBank/DDBJ databases">
        <title>De-novo sequencing of pomegranate (Punica granatum L.) genome.</title>
        <authorList>
            <person name="Akparov Z."/>
            <person name="Amiraslanov A."/>
            <person name="Hajiyeva S."/>
            <person name="Abbasov M."/>
            <person name="Kaur K."/>
            <person name="Hamwieh A."/>
            <person name="Solovyev V."/>
            <person name="Salamov A."/>
            <person name="Braich B."/>
            <person name="Kosarev P."/>
            <person name="Mahmoud A."/>
            <person name="Hajiyev E."/>
            <person name="Babayeva S."/>
            <person name="Izzatullayeva V."/>
            <person name="Mammadov A."/>
            <person name="Mammadov A."/>
            <person name="Sharifova S."/>
            <person name="Ojaghi J."/>
            <person name="Eynullazada K."/>
            <person name="Bayramov B."/>
            <person name="Abdulazimova A."/>
            <person name="Shahmuradov I."/>
        </authorList>
    </citation>
    <scope>NUCLEOTIDE SEQUENCE [LARGE SCALE GENOMIC DNA]</scope>
    <source>
        <strain evidence="4">cv. AG2017</strain>
        <tissue evidence="3">Leaf</tissue>
    </source>
</reference>
<dbReference type="Proteomes" id="UP000233551">
    <property type="component" value="Unassembled WGS sequence"/>
</dbReference>
<sequence>MEGRVRRVIASPLLMVKMVTMMTGMVTVIMEMAALVVEMEVMMVKMGPGERDGHGDGSGTAVEKTR</sequence>
<evidence type="ECO:0000313" key="4">
    <source>
        <dbReference type="Proteomes" id="UP000233551"/>
    </source>
</evidence>
<evidence type="ECO:0000256" key="2">
    <source>
        <dbReference type="SAM" id="Phobius"/>
    </source>
</evidence>
<dbReference type="EMBL" id="PGOL01001567">
    <property type="protein sequence ID" value="PKI56820.1"/>
    <property type="molecule type" value="Genomic_DNA"/>
</dbReference>
<dbReference type="AlphaFoldDB" id="A0A2I0JLN4"/>
<gene>
    <name evidence="3" type="ORF">CRG98_022778</name>
</gene>
<evidence type="ECO:0000313" key="3">
    <source>
        <dbReference type="EMBL" id="PKI56820.1"/>
    </source>
</evidence>
<feature type="region of interest" description="Disordered" evidence="1">
    <location>
        <begin position="47"/>
        <end position="66"/>
    </location>
</feature>
<keyword evidence="2" id="KW-1133">Transmembrane helix</keyword>
<feature type="transmembrane region" description="Helical" evidence="2">
    <location>
        <begin position="12"/>
        <end position="37"/>
    </location>
</feature>
<name>A0A2I0JLN4_PUNGR</name>
<keyword evidence="2" id="KW-0812">Transmembrane</keyword>
<organism evidence="3 4">
    <name type="scientific">Punica granatum</name>
    <name type="common">Pomegranate</name>
    <dbReference type="NCBI Taxonomy" id="22663"/>
    <lineage>
        <taxon>Eukaryota</taxon>
        <taxon>Viridiplantae</taxon>
        <taxon>Streptophyta</taxon>
        <taxon>Embryophyta</taxon>
        <taxon>Tracheophyta</taxon>
        <taxon>Spermatophyta</taxon>
        <taxon>Magnoliopsida</taxon>
        <taxon>eudicotyledons</taxon>
        <taxon>Gunneridae</taxon>
        <taxon>Pentapetalae</taxon>
        <taxon>rosids</taxon>
        <taxon>malvids</taxon>
        <taxon>Myrtales</taxon>
        <taxon>Lythraceae</taxon>
        <taxon>Punica</taxon>
    </lineage>
</organism>